<sequence length="457" mass="51614">MDHLPAAIAKVLEPFAPVFRRPTWKRARRLLVGAILSPGARTVAAALRTLGLEHGRGFSSYHRVLSQARWSSLALSGTLLRSLVAAFVPADAEVVLGIDETLERRRGERIHAKGLYHDNARSSKSIHVRSHGLRWISVMLLTPVPWATRLWALPFLTLLTPSKRSCETRGVRYKPLGHWARQAMLQLRRWLPGRRIVLVGDNNYSTIDLLARAARHRVTVVTRLRLDAALYLPAPAREEPGRLRRRGRPPKKGPRLPTLKARLEDPSTIWCRCSLLWYGGGTREVDLLTGTAVWFRGGLPPVSIRWVLLRDPLGKFEPQALVSNEPDLTAEQIVGYFLRRWQVEVTFAEARAHLGAETQRQWSDLAIQRTTPALFALFSIVTLCARELLGPNPAPVRTAAWYTKPEATFSDILSLVRRSLWRAAVPPIKRRSVDNDDVVLIPSALWRRWEDLLSFAA</sequence>
<keyword evidence="3" id="KW-1185">Reference proteome</keyword>
<gene>
    <name evidence="2" type="ORF">HNQ61_005795</name>
</gene>
<comment type="caution">
    <text evidence="2">The sequence shown here is derived from an EMBL/GenBank/DDBJ whole genome shotgun (WGS) entry which is preliminary data.</text>
</comment>
<proteinExistence type="predicted"/>
<name>A0A841H895_9BACT</name>
<evidence type="ECO:0000313" key="3">
    <source>
        <dbReference type="Proteomes" id="UP000582837"/>
    </source>
</evidence>
<dbReference type="EMBL" id="JACHIA010000051">
    <property type="protein sequence ID" value="MBB6074112.1"/>
    <property type="molecule type" value="Genomic_DNA"/>
</dbReference>
<dbReference type="AlphaFoldDB" id="A0A841H895"/>
<dbReference type="InterPro" id="IPR038721">
    <property type="entry name" value="IS701-like_DDE_dom"/>
</dbReference>
<evidence type="ECO:0000259" key="1">
    <source>
        <dbReference type="Pfam" id="PF13546"/>
    </source>
</evidence>
<organism evidence="2 3">
    <name type="scientific">Longimicrobium terrae</name>
    <dbReference type="NCBI Taxonomy" id="1639882"/>
    <lineage>
        <taxon>Bacteria</taxon>
        <taxon>Pseudomonadati</taxon>
        <taxon>Gemmatimonadota</taxon>
        <taxon>Longimicrobiia</taxon>
        <taxon>Longimicrobiales</taxon>
        <taxon>Longimicrobiaceae</taxon>
        <taxon>Longimicrobium</taxon>
    </lineage>
</organism>
<dbReference type="RefSeq" id="WP_170036607.1">
    <property type="nucleotide sequence ID" value="NZ_JABDTL010000002.1"/>
</dbReference>
<accession>A0A841H895</accession>
<evidence type="ECO:0000313" key="2">
    <source>
        <dbReference type="EMBL" id="MBB6074112.1"/>
    </source>
</evidence>
<feature type="domain" description="Transposase IS701-like DDE" evidence="1">
    <location>
        <begin position="14"/>
        <end position="267"/>
    </location>
</feature>
<dbReference type="SUPFAM" id="SSF53098">
    <property type="entry name" value="Ribonuclease H-like"/>
    <property type="match status" value="1"/>
</dbReference>
<protein>
    <recommendedName>
        <fullName evidence="1">Transposase IS701-like DDE domain-containing protein</fullName>
    </recommendedName>
</protein>
<dbReference type="InterPro" id="IPR012337">
    <property type="entry name" value="RNaseH-like_sf"/>
</dbReference>
<reference evidence="2 3" key="1">
    <citation type="submission" date="2020-08" db="EMBL/GenBank/DDBJ databases">
        <title>Genomic Encyclopedia of Type Strains, Phase IV (KMG-IV): sequencing the most valuable type-strain genomes for metagenomic binning, comparative biology and taxonomic classification.</title>
        <authorList>
            <person name="Goeker M."/>
        </authorList>
    </citation>
    <scope>NUCLEOTIDE SEQUENCE [LARGE SCALE GENOMIC DNA]</scope>
    <source>
        <strain evidence="2 3">DSM 29007</strain>
    </source>
</reference>
<dbReference type="Pfam" id="PF13546">
    <property type="entry name" value="DDE_5"/>
    <property type="match status" value="1"/>
</dbReference>
<dbReference type="Proteomes" id="UP000582837">
    <property type="component" value="Unassembled WGS sequence"/>
</dbReference>